<accession>A0A843V0Y4</accession>
<evidence type="ECO:0000256" key="1">
    <source>
        <dbReference type="SAM" id="MobiDB-lite"/>
    </source>
</evidence>
<proteinExistence type="predicted"/>
<reference evidence="2" key="1">
    <citation type="submission" date="2017-07" db="EMBL/GenBank/DDBJ databases">
        <title>Taro Niue Genome Assembly and Annotation.</title>
        <authorList>
            <person name="Atibalentja N."/>
            <person name="Keating K."/>
            <person name="Fields C.J."/>
        </authorList>
    </citation>
    <scope>NUCLEOTIDE SEQUENCE</scope>
    <source>
        <strain evidence="2">Niue_2</strain>
        <tissue evidence="2">Leaf</tissue>
    </source>
</reference>
<dbReference type="Proteomes" id="UP000652761">
    <property type="component" value="Unassembled WGS sequence"/>
</dbReference>
<keyword evidence="3" id="KW-1185">Reference proteome</keyword>
<gene>
    <name evidence="2" type="ORF">Taro_020046</name>
</gene>
<sequence length="257" mass="28836">LSQGVFVPSRTRDRAVASSLSVRPSVFRQVLQAQQADPQLADILQMPDVELNEDSETRTPWALGPILKVATGALAATWSRQSGLPRQDWRFVSRRGTVVSGGVVLVVCGARRRWPFLREGPIGCVLRVECENSMLELSEVSFERRSMPLRDWFLEGLLQNPARQETRQPRRPRPCRDGAPGRDVVATLLSVVTVAWDPHPREPVEGVLRAMSALELAATRRTLELRIWVEDKTSVDAPDRETSQQWQGARRAKETGQ</sequence>
<evidence type="ECO:0000313" key="2">
    <source>
        <dbReference type="EMBL" id="MQL87500.1"/>
    </source>
</evidence>
<dbReference type="EMBL" id="NMUH01000982">
    <property type="protein sequence ID" value="MQL87500.1"/>
    <property type="molecule type" value="Genomic_DNA"/>
</dbReference>
<feature type="non-terminal residue" evidence="2">
    <location>
        <position position="1"/>
    </location>
</feature>
<evidence type="ECO:0000313" key="3">
    <source>
        <dbReference type="Proteomes" id="UP000652761"/>
    </source>
</evidence>
<feature type="region of interest" description="Disordered" evidence="1">
    <location>
        <begin position="234"/>
        <end position="257"/>
    </location>
</feature>
<dbReference type="AlphaFoldDB" id="A0A843V0Y4"/>
<name>A0A843V0Y4_COLES</name>
<protein>
    <submittedName>
        <fullName evidence="2">Uncharacterized protein</fullName>
    </submittedName>
</protein>
<comment type="caution">
    <text evidence="2">The sequence shown here is derived from an EMBL/GenBank/DDBJ whole genome shotgun (WGS) entry which is preliminary data.</text>
</comment>
<organism evidence="2 3">
    <name type="scientific">Colocasia esculenta</name>
    <name type="common">Wild taro</name>
    <name type="synonym">Arum esculentum</name>
    <dbReference type="NCBI Taxonomy" id="4460"/>
    <lineage>
        <taxon>Eukaryota</taxon>
        <taxon>Viridiplantae</taxon>
        <taxon>Streptophyta</taxon>
        <taxon>Embryophyta</taxon>
        <taxon>Tracheophyta</taxon>
        <taxon>Spermatophyta</taxon>
        <taxon>Magnoliopsida</taxon>
        <taxon>Liliopsida</taxon>
        <taxon>Araceae</taxon>
        <taxon>Aroideae</taxon>
        <taxon>Colocasieae</taxon>
        <taxon>Colocasia</taxon>
    </lineage>
</organism>